<evidence type="ECO:0000313" key="1">
    <source>
        <dbReference type="EMBL" id="ODM98477.1"/>
    </source>
</evidence>
<organism evidence="1 2">
    <name type="scientific">Orchesella cincta</name>
    <name type="common">Springtail</name>
    <name type="synonym">Podura cincta</name>
    <dbReference type="NCBI Taxonomy" id="48709"/>
    <lineage>
        <taxon>Eukaryota</taxon>
        <taxon>Metazoa</taxon>
        <taxon>Ecdysozoa</taxon>
        <taxon>Arthropoda</taxon>
        <taxon>Hexapoda</taxon>
        <taxon>Collembola</taxon>
        <taxon>Entomobryomorpha</taxon>
        <taxon>Entomobryoidea</taxon>
        <taxon>Orchesellidae</taxon>
        <taxon>Orchesellinae</taxon>
        <taxon>Orchesella</taxon>
    </lineage>
</organism>
<protein>
    <submittedName>
        <fullName evidence="1">Uncharacterized protein</fullName>
    </submittedName>
</protein>
<dbReference type="EMBL" id="LJIJ01000351">
    <property type="protein sequence ID" value="ODM98477.1"/>
    <property type="molecule type" value="Genomic_DNA"/>
</dbReference>
<evidence type="ECO:0000313" key="2">
    <source>
        <dbReference type="Proteomes" id="UP000094527"/>
    </source>
</evidence>
<proteinExistence type="predicted"/>
<dbReference type="Proteomes" id="UP000094527">
    <property type="component" value="Unassembled WGS sequence"/>
</dbReference>
<dbReference type="AlphaFoldDB" id="A0A1D2MZL0"/>
<reference evidence="1 2" key="1">
    <citation type="journal article" date="2016" name="Genome Biol. Evol.">
        <title>Gene Family Evolution Reflects Adaptation to Soil Environmental Stressors in the Genome of the Collembolan Orchesella cincta.</title>
        <authorList>
            <person name="Faddeeva-Vakhrusheva A."/>
            <person name="Derks M.F."/>
            <person name="Anvar S.Y."/>
            <person name="Agamennone V."/>
            <person name="Suring W."/>
            <person name="Smit S."/>
            <person name="van Straalen N.M."/>
            <person name="Roelofs D."/>
        </authorList>
    </citation>
    <scope>NUCLEOTIDE SEQUENCE [LARGE SCALE GENOMIC DNA]</scope>
    <source>
        <tissue evidence="1">Mixed pool</tissue>
    </source>
</reference>
<name>A0A1D2MZL0_ORCCI</name>
<accession>A0A1D2MZL0</accession>
<gene>
    <name evidence="1" type="ORF">Ocin01_08203</name>
</gene>
<comment type="caution">
    <text evidence="1">The sequence shown here is derived from an EMBL/GenBank/DDBJ whole genome shotgun (WGS) entry which is preliminary data.</text>
</comment>
<keyword evidence="2" id="KW-1185">Reference proteome</keyword>
<sequence>MNKVQNRSKRSPLQQTFLFQPYANVFKMIRNSMRKDPSQLPQEERLKSQIVSQTRLHVFDIERKSVCISEIVKTCEIFLASFHLAFIFYLS</sequence>